<proteinExistence type="predicted"/>
<dbReference type="OrthoDB" id="110395at2759"/>
<dbReference type="VEuPathDB" id="FungiDB:PC110_g18179"/>
<dbReference type="PANTHER" id="PTHR37069">
    <property type="entry name" value="DDE_TNP_1_7 DOMAIN-CONTAINING PROTEIN"/>
    <property type="match status" value="1"/>
</dbReference>
<protein>
    <submittedName>
        <fullName evidence="1">Uncharacterized protein</fullName>
    </submittedName>
</protein>
<dbReference type="EMBL" id="MJFZ01000755">
    <property type="protein sequence ID" value="RAW25410.1"/>
    <property type="molecule type" value="Genomic_DNA"/>
</dbReference>
<dbReference type="AlphaFoldDB" id="A0A329RM46"/>
<evidence type="ECO:0000313" key="2">
    <source>
        <dbReference type="Proteomes" id="UP000251314"/>
    </source>
</evidence>
<organism evidence="1 2">
    <name type="scientific">Phytophthora cactorum</name>
    <dbReference type="NCBI Taxonomy" id="29920"/>
    <lineage>
        <taxon>Eukaryota</taxon>
        <taxon>Sar</taxon>
        <taxon>Stramenopiles</taxon>
        <taxon>Oomycota</taxon>
        <taxon>Peronosporomycetes</taxon>
        <taxon>Peronosporales</taxon>
        <taxon>Peronosporaceae</taxon>
        <taxon>Phytophthora</taxon>
    </lineage>
</organism>
<name>A0A329RM46_9STRA</name>
<accession>A0A329RM46</accession>
<evidence type="ECO:0000313" key="1">
    <source>
        <dbReference type="EMBL" id="RAW25410.1"/>
    </source>
</evidence>
<dbReference type="Proteomes" id="UP000251314">
    <property type="component" value="Unassembled WGS sequence"/>
</dbReference>
<sequence length="190" mass="22008">MTRGKRIVVPGRESAAKRRCRTRAQDVDTASPRRDTKVDFKGIWRIRRRNGWSTKRPTFRSLDPRYRYIPPAGSADRQEGRDYFWGEDAVVNYFRSKEGVDTEEVNGGDSTSTSVRLDHLTLSLAPLHERDMEIDLDLGRVRKLEHRNAERHRSPGLRYFLQQDRRSTTLYLRLDLGSGSLHDHDLGVDG</sequence>
<reference evidence="1 2" key="1">
    <citation type="submission" date="2018-01" db="EMBL/GenBank/DDBJ databases">
        <title>Draft genome of the strawberry crown rot pathogen Phytophthora cactorum.</title>
        <authorList>
            <person name="Armitage A.D."/>
            <person name="Lysoe E."/>
            <person name="Nellist C.F."/>
            <person name="Harrison R.J."/>
            <person name="Brurberg M.B."/>
        </authorList>
    </citation>
    <scope>NUCLEOTIDE SEQUENCE [LARGE SCALE GENOMIC DNA]</scope>
    <source>
        <strain evidence="1 2">10300</strain>
    </source>
</reference>
<keyword evidence="2" id="KW-1185">Reference proteome</keyword>
<gene>
    <name evidence="1" type="ORF">PC110_g18179</name>
</gene>
<comment type="caution">
    <text evidence="1">The sequence shown here is derived from an EMBL/GenBank/DDBJ whole genome shotgun (WGS) entry which is preliminary data.</text>
</comment>
<dbReference type="PANTHER" id="PTHR37069:SF2">
    <property type="entry name" value="PIGGYBAC TRANSPOSABLE ELEMENT-DERIVED PROTEIN DOMAIN-CONTAINING PROTEIN"/>
    <property type="match status" value="1"/>
</dbReference>